<name>A0A498KGY0_MALDO</name>
<reference evidence="2 3" key="1">
    <citation type="submission" date="2018-10" db="EMBL/GenBank/DDBJ databases">
        <title>A high-quality apple genome assembly.</title>
        <authorList>
            <person name="Hu J."/>
        </authorList>
    </citation>
    <scope>NUCLEOTIDE SEQUENCE [LARGE SCALE GENOMIC DNA]</scope>
    <source>
        <strain evidence="3">cv. HFTH1</strain>
        <tissue evidence="2">Young leaf</tissue>
    </source>
</reference>
<evidence type="ECO:0000313" key="3">
    <source>
        <dbReference type="Proteomes" id="UP000290289"/>
    </source>
</evidence>
<accession>A0A498KGY0</accession>
<evidence type="ECO:0000313" key="2">
    <source>
        <dbReference type="EMBL" id="RXI05025.1"/>
    </source>
</evidence>
<keyword evidence="1" id="KW-0175">Coiled coil</keyword>
<dbReference type="EMBL" id="RDQH01000328">
    <property type="protein sequence ID" value="RXI05025.1"/>
    <property type="molecule type" value="Genomic_DNA"/>
</dbReference>
<keyword evidence="3" id="KW-1185">Reference proteome</keyword>
<proteinExistence type="predicted"/>
<feature type="coiled-coil region" evidence="1">
    <location>
        <begin position="88"/>
        <end position="116"/>
    </location>
</feature>
<dbReference type="AlphaFoldDB" id="A0A498KGY0"/>
<gene>
    <name evidence="2" type="ORF">DVH24_006282</name>
</gene>
<sequence length="151" mass="18613">MLMLSHKFIRWTCEAYHAALSPILFKMSFGKTCVRRAEVVIEKFKDFNLLFLYILTFIGHLYKALVQNSINTFVDAEILTVPEESSYVEEMRQRHLEEMRQQEEMRQRHLEEMRQRKEMRQRGRRLEETRQRHLEAMSLRRRMEAMRQRRF</sequence>
<comment type="caution">
    <text evidence="2">The sequence shown here is derived from an EMBL/GenBank/DDBJ whole genome shotgun (WGS) entry which is preliminary data.</text>
</comment>
<protein>
    <submittedName>
        <fullName evidence="2">Uncharacterized protein</fullName>
    </submittedName>
</protein>
<evidence type="ECO:0000256" key="1">
    <source>
        <dbReference type="SAM" id="Coils"/>
    </source>
</evidence>
<dbReference type="Proteomes" id="UP000290289">
    <property type="component" value="Chromosome 2"/>
</dbReference>
<organism evidence="2 3">
    <name type="scientific">Malus domestica</name>
    <name type="common">Apple</name>
    <name type="synonym">Pyrus malus</name>
    <dbReference type="NCBI Taxonomy" id="3750"/>
    <lineage>
        <taxon>Eukaryota</taxon>
        <taxon>Viridiplantae</taxon>
        <taxon>Streptophyta</taxon>
        <taxon>Embryophyta</taxon>
        <taxon>Tracheophyta</taxon>
        <taxon>Spermatophyta</taxon>
        <taxon>Magnoliopsida</taxon>
        <taxon>eudicotyledons</taxon>
        <taxon>Gunneridae</taxon>
        <taxon>Pentapetalae</taxon>
        <taxon>rosids</taxon>
        <taxon>fabids</taxon>
        <taxon>Rosales</taxon>
        <taxon>Rosaceae</taxon>
        <taxon>Amygdaloideae</taxon>
        <taxon>Maleae</taxon>
        <taxon>Malus</taxon>
    </lineage>
</organism>